<reference evidence="2 3" key="2">
    <citation type="submission" date="2024-10" db="EMBL/GenBank/DDBJ databases">
        <authorList>
            <person name="Ryan C."/>
        </authorList>
    </citation>
    <scope>NUCLEOTIDE SEQUENCE [LARGE SCALE GENOMIC DNA]</scope>
</reference>
<dbReference type="Proteomes" id="UP001497457">
    <property type="component" value="Chromosome 30rd"/>
</dbReference>
<sequence>MLSEEKQAVIKKMYKDGNVPQEDVDKYGNRWPTKEELINAKPNDFTTIEGWALLCDHWSTQKFRNASLLGKGNRGEGGHHRGGSRSLPATRQFLELKTGVDPGLGGAWLHNHALQPGIDDGRLCSQSATDKWALYEEAMEIKYGPNWRAEHPNFDASVIYEYVGRMPHGKLAIADEAISIVEKEAIKTRKRSAQPHVSAREKRLERENERLRNDNRALKRIEHVVRALAAKGGLNYDALAQEATANLESSESEGGLSKENDQVGLDGDEDDSIGGKNCYGDEDDEEYNYENARYNGEDDADYNNCYEDDSDCGLW</sequence>
<accession>A0ABC9CZ76</accession>
<dbReference type="AlphaFoldDB" id="A0ABC9CZ76"/>
<evidence type="ECO:0000313" key="2">
    <source>
        <dbReference type="EMBL" id="CAL5028583.1"/>
    </source>
</evidence>
<keyword evidence="3" id="KW-1185">Reference proteome</keyword>
<evidence type="ECO:0000256" key="1">
    <source>
        <dbReference type="SAM" id="MobiDB-lite"/>
    </source>
</evidence>
<dbReference type="PANTHER" id="PTHR33157:SF8">
    <property type="entry name" value="OS11G0485000 PROTEIN"/>
    <property type="match status" value="1"/>
</dbReference>
<protein>
    <submittedName>
        <fullName evidence="2">Uncharacterized protein</fullName>
    </submittedName>
</protein>
<feature type="region of interest" description="Disordered" evidence="1">
    <location>
        <begin position="189"/>
        <end position="208"/>
    </location>
</feature>
<feature type="compositionally biased region" description="Basic and acidic residues" evidence="1">
    <location>
        <begin position="198"/>
        <end position="208"/>
    </location>
</feature>
<organism evidence="2 3">
    <name type="scientific">Urochloa decumbens</name>
    <dbReference type="NCBI Taxonomy" id="240449"/>
    <lineage>
        <taxon>Eukaryota</taxon>
        <taxon>Viridiplantae</taxon>
        <taxon>Streptophyta</taxon>
        <taxon>Embryophyta</taxon>
        <taxon>Tracheophyta</taxon>
        <taxon>Spermatophyta</taxon>
        <taxon>Magnoliopsida</taxon>
        <taxon>Liliopsida</taxon>
        <taxon>Poales</taxon>
        <taxon>Poaceae</taxon>
        <taxon>PACMAD clade</taxon>
        <taxon>Panicoideae</taxon>
        <taxon>Panicodae</taxon>
        <taxon>Paniceae</taxon>
        <taxon>Melinidinae</taxon>
        <taxon>Urochloa</taxon>
    </lineage>
</organism>
<dbReference type="InterPro" id="IPR039266">
    <property type="entry name" value="EN-1/SPM"/>
</dbReference>
<evidence type="ECO:0000313" key="3">
    <source>
        <dbReference type="Proteomes" id="UP001497457"/>
    </source>
</evidence>
<gene>
    <name evidence="2" type="ORF">URODEC1_LOCUS79949</name>
</gene>
<reference evidence="3" key="1">
    <citation type="submission" date="2024-06" db="EMBL/GenBank/DDBJ databases">
        <authorList>
            <person name="Ryan C."/>
        </authorList>
    </citation>
    <scope>NUCLEOTIDE SEQUENCE [LARGE SCALE GENOMIC DNA]</scope>
</reference>
<feature type="region of interest" description="Disordered" evidence="1">
    <location>
        <begin position="245"/>
        <end position="287"/>
    </location>
</feature>
<dbReference type="EMBL" id="OZ075140">
    <property type="protein sequence ID" value="CAL5028583.1"/>
    <property type="molecule type" value="Genomic_DNA"/>
</dbReference>
<dbReference type="PANTHER" id="PTHR33157">
    <property type="entry name" value="AUTONOMOUS TRANSPOSABLE ELEMENT EN-1 MOSAIC PROTEIN-RELATED"/>
    <property type="match status" value="1"/>
</dbReference>
<name>A0ABC9CZ76_9POAL</name>
<proteinExistence type="predicted"/>